<gene>
    <name evidence="8" type="ORF">SAMN05216258_104260</name>
</gene>
<dbReference type="RefSeq" id="WP_092859551.1">
    <property type="nucleotide sequence ID" value="NZ_FOQH01000004.1"/>
</dbReference>
<evidence type="ECO:0000313" key="8">
    <source>
        <dbReference type="EMBL" id="SFI10108.1"/>
    </source>
</evidence>
<dbReference type="GO" id="GO:0008941">
    <property type="term" value="F:nitric oxide dioxygenase NAD(P)H activity"/>
    <property type="evidence" value="ECO:0007669"/>
    <property type="project" value="TreeGrafter"/>
</dbReference>
<proteinExistence type="inferred from homology"/>
<keyword evidence="8" id="KW-0223">Dioxygenase</keyword>
<evidence type="ECO:0000256" key="6">
    <source>
        <dbReference type="RuleBase" id="RU000356"/>
    </source>
</evidence>
<dbReference type="InterPro" id="IPR009050">
    <property type="entry name" value="Globin-like_sf"/>
</dbReference>
<protein>
    <submittedName>
        <fullName evidence="8">Nitric oxide dioxygenase</fullName>
    </submittedName>
</protein>
<keyword evidence="2 6" id="KW-0349">Heme</keyword>
<dbReference type="GO" id="GO:0071949">
    <property type="term" value="F:FAD binding"/>
    <property type="evidence" value="ECO:0007669"/>
    <property type="project" value="TreeGrafter"/>
</dbReference>
<dbReference type="GO" id="GO:0019825">
    <property type="term" value="F:oxygen binding"/>
    <property type="evidence" value="ECO:0007669"/>
    <property type="project" value="InterPro"/>
</dbReference>
<dbReference type="PANTHER" id="PTHR43396">
    <property type="entry name" value="FLAVOHEMOPROTEIN"/>
    <property type="match status" value="1"/>
</dbReference>
<sequence>MAFDADRIALLRDQLAALRRDAPDAPSEFYHALFRIAPELRPMFRDEDIGGQGAKFMATLGLLVARLSHPEAMHAELVELGRGHAAYGVKPRHFEPMREALIETLRASLGEAFDAESEDAWRALYDRAAAEMIAAPGR</sequence>
<name>A0A1I3FFV5_9RHOB</name>
<dbReference type="InterPro" id="IPR012292">
    <property type="entry name" value="Globin/Proto"/>
</dbReference>
<dbReference type="GO" id="GO:0020037">
    <property type="term" value="F:heme binding"/>
    <property type="evidence" value="ECO:0007669"/>
    <property type="project" value="InterPro"/>
</dbReference>
<dbReference type="PROSITE" id="PS01033">
    <property type="entry name" value="GLOBIN"/>
    <property type="match status" value="1"/>
</dbReference>
<keyword evidence="3 6" id="KW-0561">Oxygen transport</keyword>
<evidence type="ECO:0000256" key="4">
    <source>
        <dbReference type="ARBA" id="ARBA00022723"/>
    </source>
</evidence>
<feature type="domain" description="Globin" evidence="7">
    <location>
        <begin position="1"/>
        <end position="137"/>
    </location>
</feature>
<evidence type="ECO:0000256" key="5">
    <source>
        <dbReference type="ARBA" id="ARBA00023004"/>
    </source>
</evidence>
<dbReference type="EMBL" id="FOQH01000004">
    <property type="protein sequence ID" value="SFI10108.1"/>
    <property type="molecule type" value="Genomic_DNA"/>
</dbReference>
<dbReference type="Pfam" id="PF00042">
    <property type="entry name" value="Globin"/>
    <property type="match status" value="1"/>
</dbReference>
<dbReference type="GO" id="GO:0046872">
    <property type="term" value="F:metal ion binding"/>
    <property type="evidence" value="ECO:0007669"/>
    <property type="project" value="UniProtKB-KW"/>
</dbReference>
<dbReference type="AlphaFoldDB" id="A0A1I3FFV5"/>
<dbReference type="PANTHER" id="PTHR43396:SF3">
    <property type="entry name" value="FLAVOHEMOPROTEIN"/>
    <property type="match status" value="1"/>
</dbReference>
<reference evidence="8 9" key="1">
    <citation type="submission" date="2016-10" db="EMBL/GenBank/DDBJ databases">
        <authorList>
            <person name="de Groot N.N."/>
        </authorList>
    </citation>
    <scope>NUCLEOTIDE SEQUENCE [LARGE SCALE GENOMIC DNA]</scope>
    <source>
        <strain evidence="8 9">CGMCC 1.11030</strain>
    </source>
</reference>
<dbReference type="OrthoDB" id="3213438at2"/>
<dbReference type="InterPro" id="IPR002336">
    <property type="entry name" value="Erythrocruorin"/>
</dbReference>
<comment type="similarity">
    <text evidence="6">Belongs to the globin family.</text>
</comment>
<dbReference type="GO" id="GO:0071500">
    <property type="term" value="P:cellular response to nitrosative stress"/>
    <property type="evidence" value="ECO:0007669"/>
    <property type="project" value="TreeGrafter"/>
</dbReference>
<accession>A0A1I3FFV5</accession>
<dbReference type="Proteomes" id="UP000199377">
    <property type="component" value="Unassembled WGS sequence"/>
</dbReference>
<evidence type="ECO:0000256" key="2">
    <source>
        <dbReference type="ARBA" id="ARBA00022617"/>
    </source>
</evidence>
<dbReference type="InterPro" id="IPR000971">
    <property type="entry name" value="Globin"/>
</dbReference>
<evidence type="ECO:0000256" key="3">
    <source>
        <dbReference type="ARBA" id="ARBA00022621"/>
    </source>
</evidence>
<organism evidence="8 9">
    <name type="scientific">Albimonas pacifica</name>
    <dbReference type="NCBI Taxonomy" id="1114924"/>
    <lineage>
        <taxon>Bacteria</taxon>
        <taxon>Pseudomonadati</taxon>
        <taxon>Pseudomonadota</taxon>
        <taxon>Alphaproteobacteria</taxon>
        <taxon>Rhodobacterales</taxon>
        <taxon>Paracoccaceae</taxon>
        <taxon>Albimonas</taxon>
    </lineage>
</organism>
<dbReference type="STRING" id="1114924.SAMN05216258_104260"/>
<dbReference type="GO" id="GO:0005576">
    <property type="term" value="C:extracellular region"/>
    <property type="evidence" value="ECO:0007669"/>
    <property type="project" value="InterPro"/>
</dbReference>
<dbReference type="Gene3D" id="1.10.490.10">
    <property type="entry name" value="Globins"/>
    <property type="match status" value="1"/>
</dbReference>
<dbReference type="SUPFAM" id="SSF46458">
    <property type="entry name" value="Globin-like"/>
    <property type="match status" value="1"/>
</dbReference>
<evidence type="ECO:0000313" key="9">
    <source>
        <dbReference type="Proteomes" id="UP000199377"/>
    </source>
</evidence>
<keyword evidence="9" id="KW-1185">Reference proteome</keyword>
<evidence type="ECO:0000256" key="1">
    <source>
        <dbReference type="ARBA" id="ARBA00022448"/>
    </source>
</evidence>
<evidence type="ECO:0000259" key="7">
    <source>
        <dbReference type="PROSITE" id="PS01033"/>
    </source>
</evidence>
<keyword evidence="1 6" id="KW-0813">Transport</keyword>
<keyword evidence="5" id="KW-0408">Iron</keyword>
<dbReference type="GO" id="GO:0005833">
    <property type="term" value="C:hemoglobin complex"/>
    <property type="evidence" value="ECO:0007669"/>
    <property type="project" value="InterPro"/>
</dbReference>
<dbReference type="GO" id="GO:0005344">
    <property type="term" value="F:oxygen carrier activity"/>
    <property type="evidence" value="ECO:0007669"/>
    <property type="project" value="UniProtKB-KW"/>
</dbReference>
<keyword evidence="8" id="KW-0560">Oxidoreductase</keyword>
<dbReference type="GO" id="GO:0046210">
    <property type="term" value="P:nitric oxide catabolic process"/>
    <property type="evidence" value="ECO:0007669"/>
    <property type="project" value="TreeGrafter"/>
</dbReference>
<dbReference type="PRINTS" id="PR00611">
    <property type="entry name" value="ERYTHCRUORIN"/>
</dbReference>
<keyword evidence="4" id="KW-0479">Metal-binding</keyword>